<name>A0A1I3S047_9FLAO</name>
<dbReference type="AlphaFoldDB" id="A0A1I3S047"/>
<dbReference type="Proteomes" id="UP000243887">
    <property type="component" value="Unassembled WGS sequence"/>
</dbReference>
<evidence type="ECO:0000256" key="2">
    <source>
        <dbReference type="SAM" id="SignalP"/>
    </source>
</evidence>
<feature type="chain" id="PRO_5017455743" description="DUF4129 domain-containing protein" evidence="2">
    <location>
        <begin position="22"/>
        <end position="266"/>
    </location>
</feature>
<feature type="transmembrane region" description="Helical" evidence="1">
    <location>
        <begin position="117"/>
        <end position="139"/>
    </location>
</feature>
<sequence length="266" mass="31713">MKFKKFLTSSILILGSFVVHSQTNPVKSELDSIIQDKTFDKKLTDSLSFKIDENTPLTNYKFKSKFKKEYIDDTEFHYNEEENNSLGAKLKRIWNEIKSWLIRNLIPSSSDLNSLSIFVKIGFWLLIIIFLFLIIKSIVNRDITWIFTRKKKTIKTAFDIIEKDIKSIEFEELLAKTIQTKDYRLAIRYYYLWLLQTLSKQQYINWELEKTNADYLNEIKDLDLKNEFKYLSYLYNNVWYGEFPLEIEVFNSASASFVQTLNKLNK</sequence>
<accession>A0A1I3S047</accession>
<evidence type="ECO:0000313" key="3">
    <source>
        <dbReference type="EMBL" id="SFJ50921.1"/>
    </source>
</evidence>
<evidence type="ECO:0008006" key="5">
    <source>
        <dbReference type="Google" id="ProtNLM"/>
    </source>
</evidence>
<gene>
    <name evidence="3" type="ORF">SAMN04487893_10947</name>
</gene>
<feature type="signal peptide" evidence="2">
    <location>
        <begin position="1"/>
        <end position="21"/>
    </location>
</feature>
<dbReference type="STRING" id="1150112.SAMN04487893_10947"/>
<keyword evidence="1" id="KW-1133">Transmembrane helix</keyword>
<proteinExistence type="predicted"/>
<dbReference type="EMBL" id="FORU01000009">
    <property type="protein sequence ID" value="SFJ50921.1"/>
    <property type="molecule type" value="Genomic_DNA"/>
</dbReference>
<keyword evidence="1" id="KW-0812">Transmembrane</keyword>
<evidence type="ECO:0000256" key="1">
    <source>
        <dbReference type="SAM" id="Phobius"/>
    </source>
</evidence>
<keyword evidence="2" id="KW-0732">Signal</keyword>
<dbReference type="OrthoDB" id="5491447at2"/>
<evidence type="ECO:0000313" key="4">
    <source>
        <dbReference type="Proteomes" id="UP000243887"/>
    </source>
</evidence>
<dbReference type="RefSeq" id="WP_090679325.1">
    <property type="nucleotide sequence ID" value="NZ_FORU01000009.1"/>
</dbReference>
<keyword evidence="4" id="KW-1185">Reference proteome</keyword>
<protein>
    <recommendedName>
        <fullName evidence="5">DUF4129 domain-containing protein</fullName>
    </recommendedName>
</protein>
<keyword evidence="1" id="KW-0472">Membrane</keyword>
<organism evidence="3 4">
    <name type="scientific">Myroides guanonis</name>
    <dbReference type="NCBI Taxonomy" id="1150112"/>
    <lineage>
        <taxon>Bacteria</taxon>
        <taxon>Pseudomonadati</taxon>
        <taxon>Bacteroidota</taxon>
        <taxon>Flavobacteriia</taxon>
        <taxon>Flavobacteriales</taxon>
        <taxon>Flavobacteriaceae</taxon>
        <taxon>Myroides</taxon>
    </lineage>
</organism>
<reference evidence="4" key="1">
    <citation type="submission" date="2016-10" db="EMBL/GenBank/DDBJ databases">
        <authorList>
            <person name="Varghese N."/>
            <person name="Submissions S."/>
        </authorList>
    </citation>
    <scope>NUCLEOTIDE SEQUENCE [LARGE SCALE GENOMIC DNA]</scope>
    <source>
        <strain evidence="4">DSM 26542</strain>
    </source>
</reference>